<dbReference type="AlphaFoldDB" id="A0A7C8GSH5"/>
<reference evidence="2 3" key="1">
    <citation type="submission" date="2019-10" db="EMBL/GenBank/DDBJ databases">
        <title>Gracilibacillus sp. nov. isolated from rice seeds.</title>
        <authorList>
            <person name="He S."/>
        </authorList>
    </citation>
    <scope>NUCLEOTIDE SEQUENCE [LARGE SCALE GENOMIC DNA]</scope>
    <source>
        <strain evidence="2 3">TD8</strain>
    </source>
</reference>
<dbReference type="RefSeq" id="WP_153404875.1">
    <property type="nucleotide sequence ID" value="NZ_ML762434.1"/>
</dbReference>
<evidence type="ECO:0000313" key="3">
    <source>
        <dbReference type="Proteomes" id="UP000480246"/>
    </source>
</evidence>
<keyword evidence="3" id="KW-1185">Reference proteome</keyword>
<evidence type="ECO:0000313" key="2">
    <source>
        <dbReference type="EMBL" id="KAB8130508.1"/>
    </source>
</evidence>
<accession>A0A7C8GSH5</accession>
<dbReference type="SUPFAM" id="SSF101386">
    <property type="entry name" value="all-alpha NTP pyrophosphatases"/>
    <property type="match status" value="1"/>
</dbReference>
<proteinExistence type="predicted"/>
<keyword evidence="1" id="KW-0175">Coiled coil</keyword>
<organism evidence="2 3">
    <name type="scientific">Gracilibacillus oryzae</name>
    <dbReference type="NCBI Taxonomy" id="1672701"/>
    <lineage>
        <taxon>Bacteria</taxon>
        <taxon>Bacillati</taxon>
        <taxon>Bacillota</taxon>
        <taxon>Bacilli</taxon>
        <taxon>Bacillales</taxon>
        <taxon>Bacillaceae</taxon>
        <taxon>Gracilibacillus</taxon>
    </lineage>
</organism>
<sequence>MPIYNKLVHDKIPAVLEGKQLTYNTKILEDHTYKQELINKLAEECQEYQAANNNEEAAEELADILEVVIALGKTHGYTEAQLLSVRKQKRNNRGGFENKVYLIDVKDN</sequence>
<feature type="coiled-coil region" evidence="1">
    <location>
        <begin position="34"/>
        <end position="61"/>
    </location>
</feature>
<evidence type="ECO:0000256" key="1">
    <source>
        <dbReference type="SAM" id="Coils"/>
    </source>
</evidence>
<gene>
    <name evidence="2" type="ORF">F9U64_14280</name>
</gene>
<comment type="caution">
    <text evidence="2">The sequence shown here is derived from an EMBL/GenBank/DDBJ whole genome shotgun (WGS) entry which is preliminary data.</text>
</comment>
<dbReference type="InterPro" id="IPR038735">
    <property type="entry name" value="MSMEG_1276-like_NTP-PPase_dom"/>
</dbReference>
<dbReference type="GO" id="GO:0016787">
    <property type="term" value="F:hydrolase activity"/>
    <property type="evidence" value="ECO:0007669"/>
    <property type="project" value="UniProtKB-KW"/>
</dbReference>
<keyword evidence="2" id="KW-0378">Hydrolase</keyword>
<name>A0A7C8GSH5_9BACI</name>
<dbReference type="EMBL" id="WEID01000070">
    <property type="protein sequence ID" value="KAB8130508.1"/>
    <property type="molecule type" value="Genomic_DNA"/>
</dbReference>
<dbReference type="Proteomes" id="UP000480246">
    <property type="component" value="Unassembled WGS sequence"/>
</dbReference>
<dbReference type="CDD" id="cd11532">
    <property type="entry name" value="NTP-PPase_COG4997"/>
    <property type="match status" value="1"/>
</dbReference>
<protein>
    <submittedName>
        <fullName evidence="2">Nucleoside triphosphate pyrophosphohydrolase</fullName>
    </submittedName>
</protein>
<dbReference type="OrthoDB" id="9813491at2"/>